<comment type="caution">
    <text evidence="2">The sequence shown here is derived from an EMBL/GenBank/DDBJ whole genome shotgun (WGS) entry which is preliminary data.</text>
</comment>
<evidence type="ECO:0000259" key="1">
    <source>
        <dbReference type="PROSITE" id="PS50995"/>
    </source>
</evidence>
<dbReference type="InterPro" id="IPR012712">
    <property type="entry name" value="HpaR/FarR"/>
</dbReference>
<dbReference type="Gene3D" id="1.10.10.10">
    <property type="entry name" value="Winged helix-like DNA-binding domain superfamily/Winged helix DNA-binding domain"/>
    <property type="match status" value="1"/>
</dbReference>
<dbReference type="InterPro" id="IPR036388">
    <property type="entry name" value="WH-like_DNA-bd_sf"/>
</dbReference>
<evidence type="ECO:0000313" key="2">
    <source>
        <dbReference type="EMBL" id="MCL6678128.1"/>
    </source>
</evidence>
<organism evidence="2 3">
    <name type="scientific">Sphingomonas anseongensis</name>
    <dbReference type="NCBI Taxonomy" id="2908207"/>
    <lineage>
        <taxon>Bacteria</taxon>
        <taxon>Pseudomonadati</taxon>
        <taxon>Pseudomonadota</taxon>
        <taxon>Alphaproteobacteria</taxon>
        <taxon>Sphingomonadales</taxon>
        <taxon>Sphingomonadaceae</taxon>
        <taxon>Sphingomonas</taxon>
    </lineage>
</organism>
<dbReference type="PANTHER" id="PTHR33164">
    <property type="entry name" value="TRANSCRIPTIONAL REGULATOR, MARR FAMILY"/>
    <property type="match status" value="1"/>
</dbReference>
<dbReference type="Proteomes" id="UP001165343">
    <property type="component" value="Unassembled WGS sequence"/>
</dbReference>
<dbReference type="InterPro" id="IPR036390">
    <property type="entry name" value="WH_DNA-bd_sf"/>
</dbReference>
<dbReference type="SUPFAM" id="SSF46785">
    <property type="entry name" value="Winged helix' DNA-binding domain"/>
    <property type="match status" value="1"/>
</dbReference>
<keyword evidence="3" id="KW-1185">Reference proteome</keyword>
<dbReference type="PANTHER" id="PTHR33164:SF13">
    <property type="entry name" value="4-HYDROXYPHENYLACETATE CATABOLISM PROTEIN"/>
    <property type="match status" value="1"/>
</dbReference>
<dbReference type="PROSITE" id="PS50995">
    <property type="entry name" value="HTH_MARR_2"/>
    <property type="match status" value="1"/>
</dbReference>
<name>A0ABT0RD08_9SPHN</name>
<dbReference type="InterPro" id="IPR000835">
    <property type="entry name" value="HTH_MarR-typ"/>
</dbReference>
<protein>
    <submittedName>
        <fullName evidence="2">Homoprotocatechuate degradation operon regulator HpaR</fullName>
    </submittedName>
</protein>
<sequence length="161" mass="18850">MADEGSRRRSAAAPTMRPFEQSLPMALLRAREAVMRGFRRVLREHGLNEQEWRIIRALREVDQIDIGELAERVFILKPSATRTVKNLQRRNLVNRFKSDRDQRRAYISLTPQARELFDRLAPKNEAEYSRITGVIGEGDMQELYELLRRVTDRLNGRSRGE</sequence>
<gene>
    <name evidence="2" type="primary">hpaR</name>
    <name evidence="2" type="ORF">LZ519_02165</name>
</gene>
<accession>A0ABT0RD08</accession>
<proteinExistence type="predicted"/>
<dbReference type="EMBL" id="JAMGBC010000001">
    <property type="protein sequence ID" value="MCL6678128.1"/>
    <property type="molecule type" value="Genomic_DNA"/>
</dbReference>
<dbReference type="Pfam" id="PF12802">
    <property type="entry name" value="MarR_2"/>
    <property type="match status" value="1"/>
</dbReference>
<reference evidence="2" key="1">
    <citation type="submission" date="2022-05" db="EMBL/GenBank/DDBJ databases">
        <authorList>
            <person name="Jo J.-H."/>
            <person name="Im W.-T."/>
        </authorList>
    </citation>
    <scope>NUCLEOTIDE SEQUENCE</scope>
    <source>
        <strain evidence="2">RG327</strain>
    </source>
</reference>
<dbReference type="SMART" id="SM00347">
    <property type="entry name" value="HTH_MARR"/>
    <property type="match status" value="1"/>
</dbReference>
<dbReference type="NCBIfam" id="TIGR02337">
    <property type="entry name" value="HpaR"/>
    <property type="match status" value="1"/>
</dbReference>
<dbReference type="RefSeq" id="WP_249867098.1">
    <property type="nucleotide sequence ID" value="NZ_JAMGBC010000001.1"/>
</dbReference>
<evidence type="ECO:0000313" key="3">
    <source>
        <dbReference type="Proteomes" id="UP001165343"/>
    </source>
</evidence>
<feature type="domain" description="HTH marR-type" evidence="1">
    <location>
        <begin position="20"/>
        <end position="152"/>
    </location>
</feature>
<dbReference type="InterPro" id="IPR039422">
    <property type="entry name" value="MarR/SlyA-like"/>
</dbReference>